<dbReference type="EMBL" id="VTPC01001303">
    <property type="protein sequence ID" value="KAF2902426.1"/>
    <property type="molecule type" value="Genomic_DNA"/>
</dbReference>
<accession>A0A8K0DE24</accession>
<evidence type="ECO:0000259" key="5">
    <source>
        <dbReference type="Pfam" id="PF00501"/>
    </source>
</evidence>
<evidence type="ECO:0000256" key="3">
    <source>
        <dbReference type="ARBA" id="ARBA00022598"/>
    </source>
</evidence>
<protein>
    <recommendedName>
        <fullName evidence="5">AMP-dependent synthetase/ligase domain-containing protein</fullName>
    </recommendedName>
</protein>
<sequence>MQIDGLTGEVDTYGSVLQRSIRTAITMRSKGITREDIITVCSYNHLNTNIPIIASLLLGVKTASIDPALALSDAVHLLKQVKPKMIFVSENGIKLIEDTIKEIGINSELVVFGKTTKHIEFSEFLNEAPEQEREFIPVEIKDLKETFSIFFSSGTSGLAKGVCLSHRSLISQFPSKVMENAIGSISGCRLVLPKFDTDNFWYLIDKYKVSMLFLPPTLLATICNNEKPENVDGSNLKIVMAGGSTIYKEQFDIIKQLLPTTIVCSDYGQTELGGGCLSFSLREVDYLIKKPTSCGKAQPGYTYKIVDLETEEPLGPNQKGELRVKTDFYMNGYYNIDSSDSWDSDGFLKTGDIFYYDEDYCFYVVDRIKDMLILC</sequence>
<dbReference type="AlphaFoldDB" id="A0A8K0DE24"/>
<evidence type="ECO:0000256" key="4">
    <source>
        <dbReference type="ARBA" id="ARBA00023140"/>
    </source>
</evidence>
<keyword evidence="4" id="KW-0576">Peroxisome</keyword>
<dbReference type="PANTHER" id="PTHR24096:SF149">
    <property type="entry name" value="AMP-BINDING DOMAIN-CONTAINING PROTEIN-RELATED"/>
    <property type="match status" value="1"/>
</dbReference>
<evidence type="ECO:0000313" key="7">
    <source>
        <dbReference type="Proteomes" id="UP000801492"/>
    </source>
</evidence>
<name>A0A8K0DE24_IGNLU</name>
<dbReference type="InterPro" id="IPR020845">
    <property type="entry name" value="AMP-binding_CS"/>
</dbReference>
<dbReference type="Gene3D" id="3.40.50.12780">
    <property type="entry name" value="N-terminal domain of ligase-like"/>
    <property type="match status" value="2"/>
</dbReference>
<dbReference type="PROSITE" id="PS00455">
    <property type="entry name" value="AMP_BINDING"/>
    <property type="match status" value="1"/>
</dbReference>
<dbReference type="InterPro" id="IPR042099">
    <property type="entry name" value="ANL_N_sf"/>
</dbReference>
<comment type="caution">
    <text evidence="6">The sequence shown here is derived from an EMBL/GenBank/DDBJ whole genome shotgun (WGS) entry which is preliminary data.</text>
</comment>
<dbReference type="Proteomes" id="UP000801492">
    <property type="component" value="Unassembled WGS sequence"/>
</dbReference>
<feature type="domain" description="AMP-dependent synthetase/ligase" evidence="5">
    <location>
        <begin position="12"/>
        <end position="334"/>
    </location>
</feature>
<dbReference type="PANTHER" id="PTHR24096">
    <property type="entry name" value="LONG-CHAIN-FATTY-ACID--COA LIGASE"/>
    <property type="match status" value="1"/>
</dbReference>
<reference evidence="6" key="1">
    <citation type="submission" date="2019-08" db="EMBL/GenBank/DDBJ databases">
        <title>The genome of the North American firefly Photinus pyralis.</title>
        <authorList>
            <consortium name="Photinus pyralis genome working group"/>
            <person name="Fallon T.R."/>
            <person name="Sander Lower S.E."/>
            <person name="Weng J.-K."/>
        </authorList>
    </citation>
    <scope>NUCLEOTIDE SEQUENCE</scope>
    <source>
        <strain evidence="6">TRF0915ILg1</strain>
        <tissue evidence="6">Whole body</tissue>
    </source>
</reference>
<dbReference type="InterPro" id="IPR000873">
    <property type="entry name" value="AMP-dep_synth/lig_dom"/>
</dbReference>
<comment type="subcellular location">
    <subcellularLocation>
        <location evidence="1">Peroxisome</location>
    </subcellularLocation>
</comment>
<evidence type="ECO:0000256" key="1">
    <source>
        <dbReference type="ARBA" id="ARBA00004275"/>
    </source>
</evidence>
<organism evidence="6 7">
    <name type="scientific">Ignelater luminosus</name>
    <name type="common">Cucubano</name>
    <name type="synonym">Pyrophorus luminosus</name>
    <dbReference type="NCBI Taxonomy" id="2038154"/>
    <lineage>
        <taxon>Eukaryota</taxon>
        <taxon>Metazoa</taxon>
        <taxon>Ecdysozoa</taxon>
        <taxon>Arthropoda</taxon>
        <taxon>Hexapoda</taxon>
        <taxon>Insecta</taxon>
        <taxon>Pterygota</taxon>
        <taxon>Neoptera</taxon>
        <taxon>Endopterygota</taxon>
        <taxon>Coleoptera</taxon>
        <taxon>Polyphaga</taxon>
        <taxon>Elateriformia</taxon>
        <taxon>Elateroidea</taxon>
        <taxon>Elateridae</taxon>
        <taxon>Agrypninae</taxon>
        <taxon>Pyrophorini</taxon>
        <taxon>Ignelater</taxon>
    </lineage>
</organism>
<proteinExistence type="inferred from homology"/>
<dbReference type="GO" id="GO:0016405">
    <property type="term" value="F:CoA-ligase activity"/>
    <property type="evidence" value="ECO:0007669"/>
    <property type="project" value="TreeGrafter"/>
</dbReference>
<dbReference type="Pfam" id="PF00501">
    <property type="entry name" value="AMP-binding"/>
    <property type="match status" value="1"/>
</dbReference>
<keyword evidence="3" id="KW-0436">Ligase</keyword>
<keyword evidence="7" id="KW-1185">Reference proteome</keyword>
<evidence type="ECO:0000313" key="6">
    <source>
        <dbReference type="EMBL" id="KAF2902426.1"/>
    </source>
</evidence>
<gene>
    <name evidence="6" type="ORF">ILUMI_03756</name>
</gene>
<dbReference type="SUPFAM" id="SSF56801">
    <property type="entry name" value="Acetyl-CoA synthetase-like"/>
    <property type="match status" value="1"/>
</dbReference>
<dbReference type="GO" id="GO:0005777">
    <property type="term" value="C:peroxisome"/>
    <property type="evidence" value="ECO:0007669"/>
    <property type="project" value="UniProtKB-SubCell"/>
</dbReference>
<evidence type="ECO:0000256" key="2">
    <source>
        <dbReference type="ARBA" id="ARBA00006432"/>
    </source>
</evidence>
<dbReference type="OrthoDB" id="10253869at2759"/>
<comment type="similarity">
    <text evidence="2">Belongs to the ATP-dependent AMP-binding enzyme family.</text>
</comment>